<feature type="compositionally biased region" description="Low complexity" evidence="1">
    <location>
        <begin position="14"/>
        <end position="48"/>
    </location>
</feature>
<gene>
    <name evidence="2" type="ORF">MONAX_5E046226</name>
</gene>
<feature type="region of interest" description="Disordered" evidence="1">
    <location>
        <begin position="1"/>
        <end position="48"/>
    </location>
</feature>
<dbReference type="EMBL" id="CABDUW010000068">
    <property type="protein sequence ID" value="VTJ56741.1"/>
    <property type="molecule type" value="Genomic_DNA"/>
</dbReference>
<dbReference type="AlphaFoldDB" id="A0A5E4AIX7"/>
<keyword evidence="3" id="KW-1185">Reference proteome</keyword>
<feature type="region of interest" description="Disordered" evidence="1">
    <location>
        <begin position="64"/>
        <end position="86"/>
    </location>
</feature>
<feature type="compositionally biased region" description="Polar residues" evidence="1">
    <location>
        <begin position="1"/>
        <end position="13"/>
    </location>
</feature>
<proteinExistence type="predicted"/>
<accession>A0A5E4AIX7</accession>
<comment type="caution">
    <text evidence="2">The sequence shown here is derived from an EMBL/GenBank/DDBJ whole genome shotgun (WGS) entry which is preliminary data.</text>
</comment>
<name>A0A5E4AIX7_MARMO</name>
<evidence type="ECO:0000313" key="3">
    <source>
        <dbReference type="Proteomes" id="UP000335636"/>
    </source>
</evidence>
<evidence type="ECO:0000256" key="1">
    <source>
        <dbReference type="SAM" id="MobiDB-lite"/>
    </source>
</evidence>
<organism evidence="2 3">
    <name type="scientific">Marmota monax</name>
    <name type="common">Woodchuck</name>
    <dbReference type="NCBI Taxonomy" id="9995"/>
    <lineage>
        <taxon>Eukaryota</taxon>
        <taxon>Metazoa</taxon>
        <taxon>Chordata</taxon>
        <taxon>Craniata</taxon>
        <taxon>Vertebrata</taxon>
        <taxon>Euteleostomi</taxon>
        <taxon>Mammalia</taxon>
        <taxon>Eutheria</taxon>
        <taxon>Euarchontoglires</taxon>
        <taxon>Glires</taxon>
        <taxon>Rodentia</taxon>
        <taxon>Sciuromorpha</taxon>
        <taxon>Sciuridae</taxon>
        <taxon>Xerinae</taxon>
        <taxon>Marmotini</taxon>
        <taxon>Marmota</taxon>
    </lineage>
</organism>
<dbReference type="Proteomes" id="UP000335636">
    <property type="component" value="Unassembled WGS sequence"/>
</dbReference>
<evidence type="ECO:0000313" key="2">
    <source>
        <dbReference type="EMBL" id="VTJ56741.1"/>
    </source>
</evidence>
<sequence length="115" mass="11789">MPRKGTSMTSTAHWGSTWRSSSGRRTSTPTSCSPAGGPRPSSFSAASSPAATAAAVCAAASTAAVASASPRPPRGRRRPSTCPQRTWRHSCSLMRGEGTDTVPRVFVVAAGTVEV</sequence>
<protein>
    <submittedName>
        <fullName evidence="2">Uncharacterized protein</fullName>
    </submittedName>
</protein>
<reference evidence="2" key="1">
    <citation type="submission" date="2019-04" db="EMBL/GenBank/DDBJ databases">
        <authorList>
            <person name="Alioto T."/>
            <person name="Alioto T."/>
        </authorList>
    </citation>
    <scope>NUCLEOTIDE SEQUENCE [LARGE SCALE GENOMIC DNA]</scope>
</reference>